<evidence type="ECO:0000313" key="1">
    <source>
        <dbReference type="EMBL" id="GCF92487.1"/>
    </source>
</evidence>
<organism evidence="1 2">
    <name type="scientific">Enterococcus florum</name>
    <dbReference type="NCBI Taxonomy" id="2480627"/>
    <lineage>
        <taxon>Bacteria</taxon>
        <taxon>Bacillati</taxon>
        <taxon>Bacillota</taxon>
        <taxon>Bacilli</taxon>
        <taxon>Lactobacillales</taxon>
        <taxon>Enterococcaceae</taxon>
        <taxon>Enterococcus</taxon>
    </lineage>
</organism>
<proteinExistence type="predicted"/>
<sequence length="229" mass="26597">MVNKTKYQKSTTELIHRSELMNAPYNPRRISKDEKKRLKAMLKKHGLVNTPTWNKRTGNIVGGHQRISALDILEGTKDYALEVSVIDVDEKEEVELNIVLNNQSIQGEYETDSLAELMLDFNLQTEDIGFTSLDIDFMFNGDDRFSELFNPPEVDEEKNKLQEIKDAREKGKERLADRNNINFLTVLVFRDENERKEFHKIIGVPAYEDYISLEQLQRFIDAKLEEGAN</sequence>
<keyword evidence="2" id="KW-1185">Reference proteome</keyword>
<accession>A0A4P5P3Z7</accession>
<evidence type="ECO:0000313" key="2">
    <source>
        <dbReference type="Proteomes" id="UP000290567"/>
    </source>
</evidence>
<comment type="caution">
    <text evidence="1">The sequence shown here is derived from an EMBL/GenBank/DDBJ whole genome shotgun (WGS) entry which is preliminary data.</text>
</comment>
<dbReference type="Gene3D" id="3.90.1530.10">
    <property type="entry name" value="Conserved hypothetical protein from pyrococcus furiosus pfu- 392566-001, ParB domain"/>
    <property type="match status" value="1"/>
</dbReference>
<dbReference type="SUPFAM" id="SSF110849">
    <property type="entry name" value="ParB/Sulfiredoxin"/>
    <property type="match status" value="1"/>
</dbReference>
<name>A0A4P5P3Z7_9ENTE</name>
<dbReference type="EMBL" id="BJCC01000003">
    <property type="protein sequence ID" value="GCF92487.1"/>
    <property type="molecule type" value="Genomic_DNA"/>
</dbReference>
<dbReference type="AlphaFoldDB" id="A0A4P5P3Z7"/>
<dbReference type="Proteomes" id="UP000290567">
    <property type="component" value="Unassembled WGS sequence"/>
</dbReference>
<reference evidence="2" key="1">
    <citation type="submission" date="2019-02" db="EMBL/GenBank/DDBJ databases">
        <title>Draft genome sequence of Enterococcus sp. Gos25-1.</title>
        <authorList>
            <person name="Tanaka N."/>
            <person name="Shiwa Y."/>
            <person name="Fujita N."/>
        </authorList>
    </citation>
    <scope>NUCLEOTIDE SEQUENCE [LARGE SCALE GENOMIC DNA]</scope>
    <source>
        <strain evidence="2">Gos25-1</strain>
    </source>
</reference>
<dbReference type="InterPro" id="IPR036086">
    <property type="entry name" value="ParB/Sulfiredoxin_sf"/>
</dbReference>
<protein>
    <submittedName>
        <fullName evidence="1">Uncharacterized protein</fullName>
    </submittedName>
</protein>
<dbReference type="RefSeq" id="WP_175579971.1">
    <property type="nucleotide sequence ID" value="NZ_BJCC01000003.1"/>
</dbReference>
<gene>
    <name evidence="1" type="ORF">NRIC_03780</name>
</gene>